<evidence type="ECO:0000313" key="1">
    <source>
        <dbReference type="EMBL" id="JAH60554.1"/>
    </source>
</evidence>
<organism evidence="1">
    <name type="scientific">Anguilla anguilla</name>
    <name type="common">European freshwater eel</name>
    <name type="synonym">Muraena anguilla</name>
    <dbReference type="NCBI Taxonomy" id="7936"/>
    <lineage>
        <taxon>Eukaryota</taxon>
        <taxon>Metazoa</taxon>
        <taxon>Chordata</taxon>
        <taxon>Craniata</taxon>
        <taxon>Vertebrata</taxon>
        <taxon>Euteleostomi</taxon>
        <taxon>Actinopterygii</taxon>
        <taxon>Neopterygii</taxon>
        <taxon>Teleostei</taxon>
        <taxon>Anguilliformes</taxon>
        <taxon>Anguillidae</taxon>
        <taxon>Anguilla</taxon>
    </lineage>
</organism>
<dbReference type="EMBL" id="GBXM01048023">
    <property type="protein sequence ID" value="JAH60554.1"/>
    <property type="molecule type" value="Transcribed_RNA"/>
</dbReference>
<reference evidence="1" key="1">
    <citation type="submission" date="2014-11" db="EMBL/GenBank/DDBJ databases">
        <authorList>
            <person name="Amaro Gonzalez C."/>
        </authorList>
    </citation>
    <scope>NUCLEOTIDE SEQUENCE</scope>
</reference>
<accession>A0A0E9U3Q5</accession>
<proteinExistence type="predicted"/>
<sequence>MFHSLSSRLCDHPRCLITSYSSNGKILKLTDKNTP</sequence>
<dbReference type="AlphaFoldDB" id="A0A0E9U3Q5"/>
<reference evidence="1" key="2">
    <citation type="journal article" date="2015" name="Fish Shellfish Immunol.">
        <title>Early steps in the European eel (Anguilla anguilla)-Vibrio vulnificus interaction in the gills: Role of the RtxA13 toxin.</title>
        <authorList>
            <person name="Callol A."/>
            <person name="Pajuelo D."/>
            <person name="Ebbesson L."/>
            <person name="Teles M."/>
            <person name="MacKenzie S."/>
            <person name="Amaro C."/>
        </authorList>
    </citation>
    <scope>NUCLEOTIDE SEQUENCE</scope>
</reference>
<name>A0A0E9U3Q5_ANGAN</name>
<protein>
    <submittedName>
        <fullName evidence="1">Uncharacterized protein</fullName>
    </submittedName>
</protein>